<dbReference type="InParanoid" id="E4UU01"/>
<evidence type="ECO:0000256" key="1">
    <source>
        <dbReference type="ARBA" id="ARBA00004141"/>
    </source>
</evidence>
<dbReference type="GO" id="GO:0004497">
    <property type="term" value="F:monooxygenase activity"/>
    <property type="evidence" value="ECO:0007669"/>
    <property type="project" value="InterPro"/>
</dbReference>
<dbReference type="InterPro" id="IPR050327">
    <property type="entry name" value="Proton-linked_MCT"/>
</dbReference>
<feature type="transmembrane region" description="Helical" evidence="4">
    <location>
        <begin position="293"/>
        <end position="313"/>
    </location>
</feature>
<dbReference type="Pfam" id="PF07690">
    <property type="entry name" value="MFS_1"/>
    <property type="match status" value="1"/>
</dbReference>
<dbReference type="GO" id="GO:0020037">
    <property type="term" value="F:heme binding"/>
    <property type="evidence" value="ECO:0007669"/>
    <property type="project" value="InterPro"/>
</dbReference>
<evidence type="ECO:0000259" key="5">
    <source>
        <dbReference type="PROSITE" id="PS50850"/>
    </source>
</evidence>
<dbReference type="AlphaFoldDB" id="E4UU01"/>
<feature type="transmembrane region" description="Helical" evidence="4">
    <location>
        <begin position="38"/>
        <end position="67"/>
    </location>
</feature>
<feature type="transmembrane region" description="Helical" evidence="4">
    <location>
        <begin position="154"/>
        <end position="176"/>
    </location>
</feature>
<accession>E4UU01</accession>
<comment type="similarity">
    <text evidence="2">Belongs to the major facilitator superfamily. Monocarboxylate porter (TC 2.A.1.13) family.</text>
</comment>
<dbReference type="GO" id="GO:0016705">
    <property type="term" value="F:oxidoreductase activity, acting on paired donors, with incorporation or reduction of molecular oxygen"/>
    <property type="evidence" value="ECO:0007669"/>
    <property type="project" value="InterPro"/>
</dbReference>
<dbReference type="HOGENOM" id="CLU_001265_1_1_1"/>
<dbReference type="InterPro" id="IPR036396">
    <property type="entry name" value="Cyt_P450_sf"/>
</dbReference>
<keyword evidence="4" id="KW-1133">Transmembrane helix</keyword>
<dbReference type="GeneID" id="10028920"/>
<feature type="transmembrane region" description="Helical" evidence="4">
    <location>
        <begin position="380"/>
        <end position="403"/>
    </location>
</feature>
<dbReference type="SUPFAM" id="SSF48264">
    <property type="entry name" value="Cytochrome P450"/>
    <property type="match status" value="1"/>
</dbReference>
<sequence length="526" mass="56614">MESAVTVSRASLQDEGKGEEMPSTVPHFGEAPDGGVRAWLVAVGGSAIFFCCLGFSNSFGVFTEYYLSHQLSGESPDKVAWIGSLSAFLLFATGIMGGPSFDLLGAWVSWPFNDCLDNYWQMMLVQGVLMGIVMGFLQFPAFAAVSQFFNKKRAAALGVVVSGSSIGGIIIPIALSKMLNSSTLGFGWSVRIIGFLIMPFMLFACLTVKARLPSRSSTFWIPAAYKEVKFIILIVSLFFMFVGMFTPLFFLPIYAVSRGMHPTLAGYLLAITNASSTFGRIIPGVLADKYGRLNIFSFGGVITGIVIFCMNSATTNAVLIGYAITFGFVSGTIISGASAAFSLCPKDPRDIGTYMGMGMSISSLGGLIGPPVNGAFVNRYGGFFEVSMFSGSMCLFGGLIAFISKHFTTEAFWGDKAELTRVATEVSMACPSHEKFSKADSVPRETMRVNFPFGNRGLLRKVMKDGVVTNNGTPFKRGSIISFLALPAQLDPEKFNSPLKFDPFRFSGRIKASNGDSNPVEPVANK</sequence>
<keyword evidence="4" id="KW-0812">Transmembrane</keyword>
<dbReference type="VEuPathDB" id="FungiDB:MGYG_03812"/>
<evidence type="ECO:0000256" key="3">
    <source>
        <dbReference type="SAM" id="MobiDB-lite"/>
    </source>
</evidence>
<feature type="transmembrane region" description="Helical" evidence="4">
    <location>
        <begin position="230"/>
        <end position="255"/>
    </location>
</feature>
<gene>
    <name evidence="6" type="ORF">MGYG_03812</name>
</gene>
<feature type="compositionally biased region" description="Polar residues" evidence="3">
    <location>
        <begin position="1"/>
        <end position="11"/>
    </location>
</feature>
<dbReference type="Proteomes" id="UP000002669">
    <property type="component" value="Unassembled WGS sequence"/>
</dbReference>
<dbReference type="PANTHER" id="PTHR11360">
    <property type="entry name" value="MONOCARBOXYLATE TRANSPORTER"/>
    <property type="match status" value="1"/>
</dbReference>
<evidence type="ECO:0000313" key="6">
    <source>
        <dbReference type="EMBL" id="EFR00807.1"/>
    </source>
</evidence>
<feature type="domain" description="Major facilitator superfamily (MFS) profile" evidence="5">
    <location>
        <begin position="1"/>
        <end position="409"/>
    </location>
</feature>
<keyword evidence="4" id="KW-0472">Membrane</keyword>
<dbReference type="Gene3D" id="1.20.1250.20">
    <property type="entry name" value="MFS general substrate transporter like domains"/>
    <property type="match status" value="2"/>
</dbReference>
<feature type="transmembrane region" description="Helical" evidence="4">
    <location>
        <begin position="119"/>
        <end position="142"/>
    </location>
</feature>
<dbReference type="OrthoDB" id="6499973at2759"/>
<dbReference type="InterPro" id="IPR036259">
    <property type="entry name" value="MFS_trans_sf"/>
</dbReference>
<dbReference type="Gene3D" id="1.10.630.10">
    <property type="entry name" value="Cytochrome P450"/>
    <property type="match status" value="1"/>
</dbReference>
<dbReference type="eggNOG" id="KOG2504">
    <property type="taxonomic scope" value="Eukaryota"/>
</dbReference>
<dbReference type="GO" id="GO:0016020">
    <property type="term" value="C:membrane"/>
    <property type="evidence" value="ECO:0007669"/>
    <property type="project" value="UniProtKB-SubCell"/>
</dbReference>
<feature type="transmembrane region" description="Helical" evidence="4">
    <location>
        <begin position="351"/>
        <end position="368"/>
    </location>
</feature>
<dbReference type="OMA" id="MGVAPMT"/>
<dbReference type="GO" id="GO:0022857">
    <property type="term" value="F:transmembrane transporter activity"/>
    <property type="evidence" value="ECO:0007669"/>
    <property type="project" value="InterPro"/>
</dbReference>
<dbReference type="SUPFAM" id="SSF103473">
    <property type="entry name" value="MFS general substrate transporter"/>
    <property type="match status" value="1"/>
</dbReference>
<evidence type="ECO:0000313" key="7">
    <source>
        <dbReference type="Proteomes" id="UP000002669"/>
    </source>
</evidence>
<dbReference type="PROSITE" id="PS50850">
    <property type="entry name" value="MFS"/>
    <property type="match status" value="1"/>
</dbReference>
<feature type="transmembrane region" description="Helical" evidence="4">
    <location>
        <begin position="79"/>
        <end position="99"/>
    </location>
</feature>
<feature type="transmembrane region" description="Helical" evidence="4">
    <location>
        <begin position="267"/>
        <end position="286"/>
    </location>
</feature>
<protein>
    <recommendedName>
        <fullName evidence="5">Major facilitator superfamily (MFS) profile domain-containing protein</fullName>
    </recommendedName>
</protein>
<dbReference type="PANTHER" id="PTHR11360:SF319">
    <property type="entry name" value="MAJOR FACILITATOR SUPERFAMILY (MFS) PROFILE DOMAIN-CONTAINING PROTEIN"/>
    <property type="match status" value="1"/>
</dbReference>
<feature type="region of interest" description="Disordered" evidence="3">
    <location>
        <begin position="1"/>
        <end position="26"/>
    </location>
</feature>
<dbReference type="RefSeq" id="XP_003173637.1">
    <property type="nucleotide sequence ID" value="XM_003173589.1"/>
</dbReference>
<feature type="transmembrane region" description="Helical" evidence="4">
    <location>
        <begin position="319"/>
        <end position="344"/>
    </location>
</feature>
<proteinExistence type="inferred from homology"/>
<reference evidence="7" key="1">
    <citation type="journal article" date="2012" name="MBio">
        <title>Comparative genome analysis of Trichophyton rubrum and related dermatophytes reveals candidate genes involved in infection.</title>
        <authorList>
            <person name="Martinez D.A."/>
            <person name="Oliver B.G."/>
            <person name="Graeser Y."/>
            <person name="Goldberg J.M."/>
            <person name="Li W."/>
            <person name="Martinez-Rossi N.M."/>
            <person name="Monod M."/>
            <person name="Shelest E."/>
            <person name="Barton R.C."/>
            <person name="Birch E."/>
            <person name="Brakhage A.A."/>
            <person name="Chen Z."/>
            <person name="Gurr S.J."/>
            <person name="Heiman D."/>
            <person name="Heitman J."/>
            <person name="Kosti I."/>
            <person name="Rossi A."/>
            <person name="Saif S."/>
            <person name="Samalova M."/>
            <person name="Saunders C.W."/>
            <person name="Shea T."/>
            <person name="Summerbell R.C."/>
            <person name="Xu J."/>
            <person name="Young S."/>
            <person name="Zeng Q."/>
            <person name="Birren B.W."/>
            <person name="Cuomo C.A."/>
            <person name="White T.C."/>
        </authorList>
    </citation>
    <scope>NUCLEOTIDE SEQUENCE [LARGE SCALE GENOMIC DNA]</scope>
    <source>
        <strain evidence="7">ATCC MYA-4604 / CBS 118893</strain>
    </source>
</reference>
<organism evidence="7">
    <name type="scientific">Arthroderma gypseum (strain ATCC MYA-4604 / CBS 118893)</name>
    <name type="common">Microsporum gypseum</name>
    <dbReference type="NCBI Taxonomy" id="535722"/>
    <lineage>
        <taxon>Eukaryota</taxon>
        <taxon>Fungi</taxon>
        <taxon>Dikarya</taxon>
        <taxon>Ascomycota</taxon>
        <taxon>Pezizomycotina</taxon>
        <taxon>Eurotiomycetes</taxon>
        <taxon>Eurotiomycetidae</taxon>
        <taxon>Onygenales</taxon>
        <taxon>Arthrodermataceae</taxon>
        <taxon>Nannizzia</taxon>
    </lineage>
</organism>
<dbReference type="EMBL" id="DS989824">
    <property type="protein sequence ID" value="EFR00807.1"/>
    <property type="molecule type" value="Genomic_DNA"/>
</dbReference>
<feature type="transmembrane region" description="Helical" evidence="4">
    <location>
        <begin position="188"/>
        <end position="209"/>
    </location>
</feature>
<keyword evidence="7" id="KW-1185">Reference proteome</keyword>
<dbReference type="InterPro" id="IPR001128">
    <property type="entry name" value="Cyt_P450"/>
</dbReference>
<comment type="subcellular location">
    <subcellularLocation>
        <location evidence="1">Membrane</location>
        <topology evidence="1">Multi-pass membrane protein</topology>
    </subcellularLocation>
</comment>
<dbReference type="InterPro" id="IPR020846">
    <property type="entry name" value="MFS_dom"/>
</dbReference>
<dbReference type="GO" id="GO:0005506">
    <property type="term" value="F:iron ion binding"/>
    <property type="evidence" value="ECO:0007669"/>
    <property type="project" value="InterPro"/>
</dbReference>
<dbReference type="Pfam" id="PF00067">
    <property type="entry name" value="p450"/>
    <property type="match status" value="1"/>
</dbReference>
<evidence type="ECO:0000256" key="4">
    <source>
        <dbReference type="SAM" id="Phobius"/>
    </source>
</evidence>
<name>E4UU01_ARTGP</name>
<evidence type="ECO:0000256" key="2">
    <source>
        <dbReference type="ARBA" id="ARBA00006727"/>
    </source>
</evidence>
<dbReference type="InterPro" id="IPR011701">
    <property type="entry name" value="MFS"/>
</dbReference>